<feature type="domain" description="Sulfatase N-terminal" evidence="2">
    <location>
        <begin position="124"/>
        <end position="300"/>
    </location>
</feature>
<sequence length="411" mass="46791">MPGQLFNYSLTLTTWPFQKGKSMDGAQHRFGMTEGRTLLVTVDSLRYDHFEYMPRTRSYVDTEHNFAFSTFPETFGSFPAIVGGKYATERGLHRETSVATHLPGKHVGVTTNHLLSPEYNYDEGFDSFTSPRAGGEGIAGRISDRLELGSQAYRIASTMWNAFEHARAKVVRLDKSFRRADDVIAEFFDEIEGHDEWFGWLHFMEPHHPYDPYSAPIDRDRANRLSRRAVAGALPHSEADTVRDLYRREVEELDFELARLWEQIPNDTRVVFTGDHGELLGEDDTWGHPGLLHPLLHRVPFGMSNVDAELGAVVSLIDVPTLLRDEEHELGKESRDVAFALYGDRRAAMNQQHITTYDPSRSEPYRTRTLEGSPAADDDDLIASIREFNIEGGVTRYDADEETLRELGYME</sequence>
<dbReference type="SUPFAM" id="SSF53649">
    <property type="entry name" value="Alkaline phosphatase-like"/>
    <property type="match status" value="1"/>
</dbReference>
<accession>A0ABD5MH66</accession>
<dbReference type="AlphaFoldDB" id="A0ABD5MH66"/>
<evidence type="ECO:0000313" key="3">
    <source>
        <dbReference type="EMBL" id="MFB9822852.1"/>
    </source>
</evidence>
<proteinExistence type="predicted"/>
<dbReference type="GeneID" id="67212182"/>
<evidence type="ECO:0000256" key="1">
    <source>
        <dbReference type="SAM" id="MobiDB-lite"/>
    </source>
</evidence>
<feature type="compositionally biased region" description="Basic and acidic residues" evidence="1">
    <location>
        <begin position="360"/>
        <end position="369"/>
    </location>
</feature>
<dbReference type="Gene3D" id="3.40.720.10">
    <property type="entry name" value="Alkaline Phosphatase, subunit A"/>
    <property type="match status" value="1"/>
</dbReference>
<dbReference type="EMBL" id="JBHMAJ010000001">
    <property type="protein sequence ID" value="MFB9822852.1"/>
    <property type="molecule type" value="Genomic_DNA"/>
</dbReference>
<evidence type="ECO:0000313" key="4">
    <source>
        <dbReference type="Proteomes" id="UP001589595"/>
    </source>
</evidence>
<name>A0ABD5MH66_9EURY</name>
<evidence type="ECO:0000259" key="2">
    <source>
        <dbReference type="Pfam" id="PF00884"/>
    </source>
</evidence>
<dbReference type="Proteomes" id="UP001589595">
    <property type="component" value="Unassembled WGS sequence"/>
</dbReference>
<organism evidence="3 4">
    <name type="scientific">Halobaculum roseum</name>
    <dbReference type="NCBI Taxonomy" id="2175149"/>
    <lineage>
        <taxon>Archaea</taxon>
        <taxon>Methanobacteriati</taxon>
        <taxon>Methanobacteriota</taxon>
        <taxon>Stenosarchaea group</taxon>
        <taxon>Halobacteria</taxon>
        <taxon>Halobacteriales</taxon>
        <taxon>Haloferacaceae</taxon>
        <taxon>Halobaculum</taxon>
    </lineage>
</organism>
<feature type="region of interest" description="Disordered" evidence="1">
    <location>
        <begin position="357"/>
        <end position="376"/>
    </location>
</feature>
<reference evidence="3" key="1">
    <citation type="submission" date="2024-09" db="EMBL/GenBank/DDBJ databases">
        <authorList>
            <person name="Sun Q."/>
        </authorList>
    </citation>
    <scope>NUCLEOTIDE SEQUENCE [LARGE SCALE GENOMIC DNA]</scope>
    <source>
        <strain evidence="3">JCM 31273</strain>
    </source>
</reference>
<comment type="caution">
    <text evidence="3">The sequence shown here is derived from an EMBL/GenBank/DDBJ whole genome shotgun (WGS) entry which is preliminary data.</text>
</comment>
<dbReference type="RefSeq" id="WP_222921943.1">
    <property type="nucleotide sequence ID" value="NZ_CP082286.1"/>
</dbReference>
<protein>
    <submittedName>
        <fullName evidence="3">Sulfatase-like hydrolase/transferase</fullName>
    </submittedName>
</protein>
<gene>
    <name evidence="3" type="ORF">ACFFOL_01440</name>
</gene>
<dbReference type="InterPro" id="IPR017850">
    <property type="entry name" value="Alkaline_phosphatase_core_sf"/>
</dbReference>
<dbReference type="Pfam" id="PF00884">
    <property type="entry name" value="Sulfatase"/>
    <property type="match status" value="1"/>
</dbReference>
<dbReference type="InterPro" id="IPR000917">
    <property type="entry name" value="Sulfatase_N"/>
</dbReference>
<keyword evidence="4" id="KW-1185">Reference proteome</keyword>